<dbReference type="GO" id="GO:0003677">
    <property type="term" value="F:DNA binding"/>
    <property type="evidence" value="ECO:0007669"/>
    <property type="project" value="UniProtKB-KW"/>
</dbReference>
<dbReference type="Gene3D" id="1.10.10.10">
    <property type="entry name" value="Winged helix-like DNA-binding domain superfamily/Winged helix DNA-binding domain"/>
    <property type="match status" value="1"/>
</dbReference>
<evidence type="ECO:0000313" key="10">
    <source>
        <dbReference type="Proteomes" id="UP000051086"/>
    </source>
</evidence>
<evidence type="ECO:0000313" key="9">
    <source>
        <dbReference type="EMBL" id="CUH70991.1"/>
    </source>
</evidence>
<evidence type="ECO:0000313" key="11">
    <source>
        <dbReference type="Proteomes" id="UP000051887"/>
    </source>
</evidence>
<reference evidence="9 11" key="2">
    <citation type="submission" date="2015-09" db="EMBL/GenBank/DDBJ databases">
        <authorList>
            <consortium name="Swine Surveillance"/>
        </authorList>
    </citation>
    <scope>NUCLEOTIDE SEQUENCE [LARGE SCALE GENOMIC DNA]</scope>
    <source>
        <strain evidence="9 11">5120</strain>
    </source>
</reference>
<keyword evidence="2" id="KW-0805">Transcription regulation</keyword>
<gene>
    <name evidence="9" type="primary">sigW_1</name>
    <name evidence="8" type="synonym">sigW_3</name>
    <name evidence="8" type="ORF">TL5118_03771</name>
    <name evidence="9" type="ORF">TL5120_00771</name>
</gene>
<dbReference type="GO" id="GO:0006352">
    <property type="term" value="P:DNA-templated transcription initiation"/>
    <property type="evidence" value="ECO:0007669"/>
    <property type="project" value="InterPro"/>
</dbReference>
<dbReference type="PANTHER" id="PTHR43133:SF8">
    <property type="entry name" value="RNA POLYMERASE SIGMA FACTOR HI_1459-RELATED"/>
    <property type="match status" value="1"/>
</dbReference>
<feature type="domain" description="RNA polymerase sigma-70 region 2" evidence="6">
    <location>
        <begin position="27"/>
        <end position="89"/>
    </location>
</feature>
<evidence type="ECO:0000256" key="4">
    <source>
        <dbReference type="ARBA" id="ARBA00023125"/>
    </source>
</evidence>
<dbReference type="Proteomes" id="UP000051887">
    <property type="component" value="Unassembled WGS sequence"/>
</dbReference>
<reference evidence="8 10" key="1">
    <citation type="submission" date="2015-09" db="EMBL/GenBank/DDBJ databases">
        <authorList>
            <person name="Rodrigo-Torres L."/>
            <person name="Arahal D.R."/>
        </authorList>
    </citation>
    <scope>NUCLEOTIDE SEQUENCE [LARGE SCALE GENOMIC DNA]</scope>
    <source>
        <strain evidence="8 10">CECT 5118</strain>
    </source>
</reference>
<dbReference type="SUPFAM" id="SSF88946">
    <property type="entry name" value="Sigma2 domain of RNA polymerase sigma factors"/>
    <property type="match status" value="1"/>
</dbReference>
<dbReference type="InterPro" id="IPR007627">
    <property type="entry name" value="RNA_pol_sigma70_r2"/>
</dbReference>
<evidence type="ECO:0000259" key="6">
    <source>
        <dbReference type="Pfam" id="PF04542"/>
    </source>
</evidence>
<proteinExistence type="inferred from homology"/>
<dbReference type="Gene3D" id="1.10.1740.10">
    <property type="match status" value="1"/>
</dbReference>
<dbReference type="InterPro" id="IPR036388">
    <property type="entry name" value="WH-like_DNA-bd_sf"/>
</dbReference>
<dbReference type="NCBIfam" id="TIGR02937">
    <property type="entry name" value="sigma70-ECF"/>
    <property type="match status" value="1"/>
</dbReference>
<protein>
    <submittedName>
        <fullName evidence="9">Sigma-W factor</fullName>
    </submittedName>
</protein>
<evidence type="ECO:0000256" key="1">
    <source>
        <dbReference type="ARBA" id="ARBA00010641"/>
    </source>
</evidence>
<keyword evidence="4" id="KW-0238">DNA-binding</keyword>
<dbReference type="SUPFAM" id="SSF88659">
    <property type="entry name" value="Sigma3 and sigma4 domains of RNA polymerase sigma factors"/>
    <property type="match status" value="1"/>
</dbReference>
<comment type="similarity">
    <text evidence="1">Belongs to the sigma-70 factor family. ECF subfamily.</text>
</comment>
<evidence type="ECO:0000259" key="7">
    <source>
        <dbReference type="Pfam" id="PF08281"/>
    </source>
</evidence>
<organism evidence="9 11">
    <name type="scientific">Thalassovita autumnalis</name>
    <dbReference type="NCBI Taxonomy" id="2072972"/>
    <lineage>
        <taxon>Bacteria</taxon>
        <taxon>Pseudomonadati</taxon>
        <taxon>Pseudomonadota</taxon>
        <taxon>Alphaproteobacteria</taxon>
        <taxon>Rhodobacterales</taxon>
        <taxon>Roseobacteraceae</taxon>
        <taxon>Thalassovita</taxon>
    </lineage>
</organism>
<dbReference type="RefSeq" id="WP_058242318.1">
    <property type="nucleotide sequence ID" value="NZ_CYSB01000041.1"/>
</dbReference>
<dbReference type="Pfam" id="PF08281">
    <property type="entry name" value="Sigma70_r4_2"/>
    <property type="match status" value="1"/>
</dbReference>
<feature type="domain" description="RNA polymerase sigma factor 70 region 4 type 2" evidence="7">
    <location>
        <begin position="131"/>
        <end position="182"/>
    </location>
</feature>
<dbReference type="GO" id="GO:0016987">
    <property type="term" value="F:sigma factor activity"/>
    <property type="evidence" value="ECO:0007669"/>
    <property type="project" value="UniProtKB-KW"/>
</dbReference>
<dbReference type="OrthoDB" id="9780326at2"/>
<evidence type="ECO:0000256" key="5">
    <source>
        <dbReference type="ARBA" id="ARBA00023163"/>
    </source>
</evidence>
<dbReference type="InterPro" id="IPR039425">
    <property type="entry name" value="RNA_pol_sigma-70-like"/>
</dbReference>
<dbReference type="Pfam" id="PF04542">
    <property type="entry name" value="Sigma70_r2"/>
    <property type="match status" value="1"/>
</dbReference>
<evidence type="ECO:0000256" key="3">
    <source>
        <dbReference type="ARBA" id="ARBA00023082"/>
    </source>
</evidence>
<dbReference type="InterPro" id="IPR013249">
    <property type="entry name" value="RNA_pol_sigma70_r4_t2"/>
</dbReference>
<accession>A0A0N7LX59</accession>
<keyword evidence="5" id="KW-0804">Transcription</keyword>
<sequence>MAKESKQIPPTVIAAAQAGEAQALEALVRAVQDRVHHLALRMLADPALAQDATQEILIRVVTKLSTFRGEARFSTWVYRIATNYLLTARKVLARDPGLSFEMFEVDLLDGLADPAQAAPEDHVMLNELRLRCTMAMLLCLDRDHRAAYVLGDILELSQSEAADALEITPANYRQRLSRARTKVTDFTARSCGVARAGAACSCPRRLPAAQTMGRLGDQPDPLLAGAQGYEAAVQMARETSADLVASKLQQGAAPKEAPVDYARAILRMVETHAETPPPS</sequence>
<keyword evidence="10" id="KW-1185">Reference proteome</keyword>
<dbReference type="InterPro" id="IPR013325">
    <property type="entry name" value="RNA_pol_sigma_r2"/>
</dbReference>
<evidence type="ECO:0000313" key="8">
    <source>
        <dbReference type="EMBL" id="CUH69801.1"/>
    </source>
</evidence>
<dbReference type="EMBL" id="CYSC01000016">
    <property type="protein sequence ID" value="CUH70991.1"/>
    <property type="molecule type" value="Genomic_DNA"/>
</dbReference>
<dbReference type="PANTHER" id="PTHR43133">
    <property type="entry name" value="RNA POLYMERASE ECF-TYPE SIGMA FACTO"/>
    <property type="match status" value="1"/>
</dbReference>
<dbReference type="Proteomes" id="UP000051086">
    <property type="component" value="Unassembled WGS sequence"/>
</dbReference>
<dbReference type="EMBL" id="CYSB01000041">
    <property type="protein sequence ID" value="CUH69801.1"/>
    <property type="molecule type" value="Genomic_DNA"/>
</dbReference>
<keyword evidence="3" id="KW-0731">Sigma factor</keyword>
<name>A0A0N7LX59_9RHOB</name>
<evidence type="ECO:0000256" key="2">
    <source>
        <dbReference type="ARBA" id="ARBA00023015"/>
    </source>
</evidence>
<dbReference type="AlphaFoldDB" id="A0A0N7LX59"/>
<dbReference type="InterPro" id="IPR013324">
    <property type="entry name" value="RNA_pol_sigma_r3/r4-like"/>
</dbReference>
<dbReference type="InterPro" id="IPR014284">
    <property type="entry name" value="RNA_pol_sigma-70_dom"/>
</dbReference>